<reference evidence="3" key="1">
    <citation type="submission" date="2016-10" db="EMBL/GenBank/DDBJ databases">
        <authorList>
            <person name="Varghese N."/>
            <person name="Submissions S."/>
        </authorList>
    </citation>
    <scope>NUCLEOTIDE SEQUENCE [LARGE SCALE GENOMIC DNA]</scope>
    <source>
        <strain evidence="3">DSM 17044</strain>
    </source>
</reference>
<dbReference type="PANTHER" id="PTHR36114">
    <property type="entry name" value="16.7 KDA PROTEIN IN WHIE LOCUS"/>
    <property type="match status" value="1"/>
</dbReference>
<dbReference type="PANTHER" id="PTHR36114:SF1">
    <property type="entry name" value="16.7 KDA PROTEIN IN WHIE LOCUS"/>
    <property type="match status" value="1"/>
</dbReference>
<accession>A0A1H7LLQ0</accession>
<dbReference type="Gene3D" id="2.60.120.10">
    <property type="entry name" value="Jelly Rolls"/>
    <property type="match status" value="1"/>
</dbReference>
<evidence type="ECO:0000313" key="3">
    <source>
        <dbReference type="Proteomes" id="UP000182719"/>
    </source>
</evidence>
<dbReference type="RefSeq" id="WP_083423109.1">
    <property type="nucleotide sequence ID" value="NZ_FOAP01000003.1"/>
</dbReference>
<dbReference type="GO" id="GO:0016853">
    <property type="term" value="F:isomerase activity"/>
    <property type="evidence" value="ECO:0007669"/>
    <property type="project" value="UniProtKB-KW"/>
</dbReference>
<keyword evidence="2" id="KW-0413">Isomerase</keyword>
<evidence type="ECO:0000313" key="2">
    <source>
        <dbReference type="EMBL" id="SEK99861.1"/>
    </source>
</evidence>
<feature type="domain" description="Cupin type-2" evidence="1">
    <location>
        <begin position="88"/>
        <end position="145"/>
    </location>
</feature>
<sequence length="170" mass="18995">MRSDGETPPTLGIGTAARGESCWRPRWDWRRASPDTGAETNTAAESPLEQAVEKVNLENKFSLFSEHWKPKVVGELNGQQVKLAKLSGSFVWHHHEAEDELFLVVKGHLRIELRDRTVALGPGEFLIIPRGVEHRPVAEGEVEVLLFEPSSTLNTGNVRDERTASTLEHL</sequence>
<dbReference type="CDD" id="cd02226">
    <property type="entry name" value="cupin_YdbB-like"/>
    <property type="match status" value="1"/>
</dbReference>
<dbReference type="InterPro" id="IPR013096">
    <property type="entry name" value="Cupin_2"/>
</dbReference>
<dbReference type="InterPro" id="IPR011051">
    <property type="entry name" value="RmlC_Cupin_sf"/>
</dbReference>
<dbReference type="SUPFAM" id="SSF51182">
    <property type="entry name" value="RmlC-like cupins"/>
    <property type="match status" value="1"/>
</dbReference>
<evidence type="ECO:0000259" key="1">
    <source>
        <dbReference type="Pfam" id="PF07883"/>
    </source>
</evidence>
<organism evidence="2 3">
    <name type="scientific">Stigmatella aurantiaca</name>
    <dbReference type="NCBI Taxonomy" id="41"/>
    <lineage>
        <taxon>Bacteria</taxon>
        <taxon>Pseudomonadati</taxon>
        <taxon>Myxococcota</taxon>
        <taxon>Myxococcia</taxon>
        <taxon>Myxococcales</taxon>
        <taxon>Cystobacterineae</taxon>
        <taxon>Archangiaceae</taxon>
        <taxon>Stigmatella</taxon>
    </lineage>
</organism>
<dbReference type="Pfam" id="PF07883">
    <property type="entry name" value="Cupin_2"/>
    <property type="match status" value="1"/>
</dbReference>
<protein>
    <submittedName>
        <fullName evidence="2">Mannose-6-phosphate isomerase, cupin superfamily</fullName>
    </submittedName>
</protein>
<gene>
    <name evidence="2" type="ORF">SAMN05444354_103275</name>
</gene>
<dbReference type="OrthoDB" id="9794183at2"/>
<name>A0A1H7LLQ0_STIAU</name>
<dbReference type="Proteomes" id="UP000182719">
    <property type="component" value="Unassembled WGS sequence"/>
</dbReference>
<dbReference type="InterPro" id="IPR014710">
    <property type="entry name" value="RmlC-like_jellyroll"/>
</dbReference>
<proteinExistence type="predicted"/>
<dbReference type="AlphaFoldDB" id="A0A1H7LLQ0"/>
<keyword evidence="3" id="KW-1185">Reference proteome</keyword>
<dbReference type="InterPro" id="IPR052044">
    <property type="entry name" value="PKS_Associated_Protein"/>
</dbReference>
<dbReference type="EMBL" id="FOAP01000003">
    <property type="protein sequence ID" value="SEK99861.1"/>
    <property type="molecule type" value="Genomic_DNA"/>
</dbReference>